<sequence>MFRPIWDWDSSARCTCIAKLMFTSGLEPSIICFKYQRVNY</sequence>
<proteinExistence type="predicted"/>
<gene>
    <name evidence="1" type="ORF">SMRZ_LOCUS8247</name>
</gene>
<reference evidence="1 2" key="1">
    <citation type="submission" date="2018-11" db="EMBL/GenBank/DDBJ databases">
        <authorList>
            <consortium name="Pathogen Informatics"/>
        </authorList>
    </citation>
    <scope>NUCLEOTIDE SEQUENCE [LARGE SCALE GENOMIC DNA]</scope>
    <source>
        <strain evidence="1 2">Zambia</strain>
    </source>
</reference>
<dbReference type="EMBL" id="UZAI01003523">
    <property type="protein sequence ID" value="VDO80445.1"/>
    <property type="molecule type" value="Genomic_DNA"/>
</dbReference>
<name>A0A183LWS2_9TREM</name>
<protein>
    <submittedName>
        <fullName evidence="1">Uncharacterized protein</fullName>
    </submittedName>
</protein>
<dbReference type="AlphaFoldDB" id="A0A183LWS2"/>
<dbReference type="Proteomes" id="UP000277204">
    <property type="component" value="Unassembled WGS sequence"/>
</dbReference>
<keyword evidence="2" id="KW-1185">Reference proteome</keyword>
<organism evidence="1 2">
    <name type="scientific">Schistosoma margrebowiei</name>
    <dbReference type="NCBI Taxonomy" id="48269"/>
    <lineage>
        <taxon>Eukaryota</taxon>
        <taxon>Metazoa</taxon>
        <taxon>Spiralia</taxon>
        <taxon>Lophotrochozoa</taxon>
        <taxon>Platyhelminthes</taxon>
        <taxon>Trematoda</taxon>
        <taxon>Digenea</taxon>
        <taxon>Strigeidida</taxon>
        <taxon>Schistosomatoidea</taxon>
        <taxon>Schistosomatidae</taxon>
        <taxon>Schistosoma</taxon>
    </lineage>
</organism>
<evidence type="ECO:0000313" key="2">
    <source>
        <dbReference type="Proteomes" id="UP000277204"/>
    </source>
</evidence>
<accession>A0A183LWS2</accession>
<evidence type="ECO:0000313" key="1">
    <source>
        <dbReference type="EMBL" id="VDO80445.1"/>
    </source>
</evidence>